<reference evidence="2 3" key="1">
    <citation type="submission" date="2020-08" db="EMBL/GenBank/DDBJ databases">
        <title>Genomic Encyclopedia of Type Strains, Phase III (KMG-III): the genomes of soil and plant-associated and newly described type strains.</title>
        <authorList>
            <person name="Whitman W."/>
        </authorList>
    </citation>
    <scope>NUCLEOTIDE SEQUENCE [LARGE SCALE GENOMIC DNA]</scope>
    <source>
        <strain evidence="2 3">CECT 3237</strain>
    </source>
</reference>
<sequence>MSGNANKNTNKSTNVEAAVRRRVLLGGALALASGVVLGGATAAHAGTNAAFRWCRRCQGMWRAGAGDNGHCPVEHWWDHSHYLEGSGVYWFVDQLGDFNHDPVTTGSLEMKWCQTCKAAYFDTPGPTLCPNNPRGHTPSSETYHVEGPRDANPKYPHQAGWRVCQDCFVYFFIGNGLSRTHCATGRSHVPLTVNLRELERLPRHGNPPR</sequence>
<dbReference type="InterPro" id="IPR006311">
    <property type="entry name" value="TAT_signal"/>
</dbReference>
<dbReference type="EMBL" id="JACHXE010000005">
    <property type="protein sequence ID" value="MBB3078647.1"/>
    <property type="molecule type" value="Genomic_DNA"/>
</dbReference>
<evidence type="ECO:0000313" key="3">
    <source>
        <dbReference type="Proteomes" id="UP000572907"/>
    </source>
</evidence>
<keyword evidence="1" id="KW-0732">Signal</keyword>
<keyword evidence="3" id="KW-1185">Reference proteome</keyword>
<dbReference type="RefSeq" id="WP_184595396.1">
    <property type="nucleotide sequence ID" value="NZ_BMUP01000002.1"/>
</dbReference>
<proteinExistence type="predicted"/>
<dbReference type="Proteomes" id="UP000572907">
    <property type="component" value="Unassembled WGS sequence"/>
</dbReference>
<gene>
    <name evidence="2" type="ORF">FHS41_005178</name>
</gene>
<name>A0A7W5F3E2_9ACTN</name>
<organism evidence="2 3">
    <name type="scientific">Streptomyces violarus</name>
    <dbReference type="NCBI Taxonomy" id="67380"/>
    <lineage>
        <taxon>Bacteria</taxon>
        <taxon>Bacillati</taxon>
        <taxon>Actinomycetota</taxon>
        <taxon>Actinomycetes</taxon>
        <taxon>Kitasatosporales</taxon>
        <taxon>Streptomycetaceae</taxon>
        <taxon>Streptomyces</taxon>
    </lineage>
</organism>
<feature type="chain" id="PRO_5039194762" evidence="1">
    <location>
        <begin position="46"/>
        <end position="209"/>
    </location>
</feature>
<protein>
    <submittedName>
        <fullName evidence="2">Uncharacterized protein</fullName>
    </submittedName>
</protein>
<dbReference type="PROSITE" id="PS51318">
    <property type="entry name" value="TAT"/>
    <property type="match status" value="1"/>
</dbReference>
<dbReference type="AlphaFoldDB" id="A0A7W5F3E2"/>
<feature type="signal peptide" evidence="1">
    <location>
        <begin position="1"/>
        <end position="45"/>
    </location>
</feature>
<evidence type="ECO:0000313" key="2">
    <source>
        <dbReference type="EMBL" id="MBB3078647.1"/>
    </source>
</evidence>
<accession>A0A7W5F3E2</accession>
<comment type="caution">
    <text evidence="2">The sequence shown here is derived from an EMBL/GenBank/DDBJ whole genome shotgun (WGS) entry which is preliminary data.</text>
</comment>
<evidence type="ECO:0000256" key="1">
    <source>
        <dbReference type="SAM" id="SignalP"/>
    </source>
</evidence>